<dbReference type="PROSITE" id="PS50106">
    <property type="entry name" value="PDZ"/>
    <property type="match status" value="1"/>
</dbReference>
<dbReference type="PANTHER" id="PTHR23119:SF51">
    <property type="entry name" value="DISKS LARGE 1 TUMOR SUPPRESSOR PROTEIN"/>
    <property type="match status" value="1"/>
</dbReference>
<proteinExistence type="predicted"/>
<dbReference type="Gene3D" id="2.30.42.10">
    <property type="match status" value="1"/>
</dbReference>
<evidence type="ECO:0000313" key="5">
    <source>
        <dbReference type="Proteomes" id="UP001345963"/>
    </source>
</evidence>
<sequence length="269" mass="29122">MNGSLHSHPKFVDIKLKRGPTGLGFNIIGGVDQPCRINDNGIYVSKIKGDGAAALDGRLKEQDKILAINGVSLENLTHKQVVGLFLSAGENVELRVLKQSPCLTNGPADSKPERQSSMSSLGMLALFAGAVTIFPSRSLPVRPWLKLEQLNYIHLSLQEPGGVADAYNQQQIGERKIDVGGGVMLQGFDPIVLSPHVINPRGPGVVSRTCSTINRVEMVISPPPSLTSGRACCRLFAHDDDRRAPASDIYTCRPFIPRTDRSISSNLMF</sequence>
<comment type="subcellular location">
    <subcellularLocation>
        <location evidence="1">Membrane</location>
    </subcellularLocation>
</comment>
<dbReference type="SUPFAM" id="SSF50156">
    <property type="entry name" value="PDZ domain-like"/>
    <property type="match status" value="1"/>
</dbReference>
<reference evidence="4 5" key="1">
    <citation type="submission" date="2021-07" db="EMBL/GenBank/DDBJ databases">
        <authorList>
            <person name="Palmer J.M."/>
        </authorList>
    </citation>
    <scope>NUCLEOTIDE SEQUENCE [LARGE SCALE GENOMIC DNA]</scope>
    <source>
        <strain evidence="4 5">AT_MEX2019</strain>
        <tissue evidence="4">Muscle</tissue>
    </source>
</reference>
<protein>
    <recommendedName>
        <fullName evidence="3">PDZ domain-containing protein</fullName>
    </recommendedName>
</protein>
<dbReference type="InterPro" id="IPR001478">
    <property type="entry name" value="PDZ"/>
</dbReference>
<dbReference type="SMART" id="SM00228">
    <property type="entry name" value="PDZ"/>
    <property type="match status" value="1"/>
</dbReference>
<keyword evidence="5" id="KW-1185">Reference proteome</keyword>
<keyword evidence="2" id="KW-0472">Membrane</keyword>
<organism evidence="4 5">
    <name type="scientific">Ataeniobius toweri</name>
    <dbReference type="NCBI Taxonomy" id="208326"/>
    <lineage>
        <taxon>Eukaryota</taxon>
        <taxon>Metazoa</taxon>
        <taxon>Chordata</taxon>
        <taxon>Craniata</taxon>
        <taxon>Vertebrata</taxon>
        <taxon>Euteleostomi</taxon>
        <taxon>Actinopterygii</taxon>
        <taxon>Neopterygii</taxon>
        <taxon>Teleostei</taxon>
        <taxon>Neoteleostei</taxon>
        <taxon>Acanthomorphata</taxon>
        <taxon>Ovalentaria</taxon>
        <taxon>Atherinomorphae</taxon>
        <taxon>Cyprinodontiformes</taxon>
        <taxon>Goodeidae</taxon>
        <taxon>Ataeniobius</taxon>
    </lineage>
</organism>
<evidence type="ECO:0000313" key="4">
    <source>
        <dbReference type="EMBL" id="MED6235367.1"/>
    </source>
</evidence>
<dbReference type="PANTHER" id="PTHR23119">
    <property type="entry name" value="DISCS LARGE"/>
    <property type="match status" value="1"/>
</dbReference>
<accession>A0ABU7AB51</accession>
<dbReference type="InterPro" id="IPR036034">
    <property type="entry name" value="PDZ_sf"/>
</dbReference>
<dbReference type="EMBL" id="JAHUTI010010389">
    <property type="protein sequence ID" value="MED6235367.1"/>
    <property type="molecule type" value="Genomic_DNA"/>
</dbReference>
<feature type="domain" description="PDZ" evidence="3">
    <location>
        <begin position="13"/>
        <end position="100"/>
    </location>
</feature>
<evidence type="ECO:0000256" key="1">
    <source>
        <dbReference type="ARBA" id="ARBA00004370"/>
    </source>
</evidence>
<dbReference type="InterPro" id="IPR050614">
    <property type="entry name" value="Synaptic_Scaffolding_LAP-MAGUK"/>
</dbReference>
<evidence type="ECO:0000259" key="3">
    <source>
        <dbReference type="PROSITE" id="PS50106"/>
    </source>
</evidence>
<dbReference type="Pfam" id="PF00595">
    <property type="entry name" value="PDZ"/>
    <property type="match status" value="1"/>
</dbReference>
<name>A0ABU7AB51_9TELE</name>
<dbReference type="CDD" id="cd06709">
    <property type="entry name" value="PDZ_SYNJ2BP-like"/>
    <property type="match status" value="1"/>
</dbReference>
<dbReference type="Proteomes" id="UP001345963">
    <property type="component" value="Unassembled WGS sequence"/>
</dbReference>
<gene>
    <name evidence="4" type="ORF">ATANTOWER_024435</name>
</gene>
<comment type="caution">
    <text evidence="4">The sequence shown here is derived from an EMBL/GenBank/DDBJ whole genome shotgun (WGS) entry which is preliminary data.</text>
</comment>
<evidence type="ECO:0000256" key="2">
    <source>
        <dbReference type="ARBA" id="ARBA00023136"/>
    </source>
</evidence>